<accession>A0AAD8U4K0</accession>
<dbReference type="Proteomes" id="UP001244207">
    <property type="component" value="Unassembled WGS sequence"/>
</dbReference>
<reference evidence="1" key="1">
    <citation type="submission" date="2021-12" db="EMBL/GenBank/DDBJ databases">
        <title>Comparative genomics, transcriptomics and evolutionary studies reveal genomic signatures of adaptation to plant cell wall in hemibiotrophic fungi.</title>
        <authorList>
            <consortium name="DOE Joint Genome Institute"/>
            <person name="Baroncelli R."/>
            <person name="Diaz J.F."/>
            <person name="Benocci T."/>
            <person name="Peng M."/>
            <person name="Battaglia E."/>
            <person name="Haridas S."/>
            <person name="Andreopoulos W."/>
            <person name="Labutti K."/>
            <person name="Pangilinan J."/>
            <person name="Floch G.L."/>
            <person name="Makela M.R."/>
            <person name="Henrissat B."/>
            <person name="Grigoriev I.V."/>
            <person name="Crouch J.A."/>
            <person name="De Vries R.P."/>
            <person name="Sukno S.A."/>
            <person name="Thon M.R."/>
        </authorList>
    </citation>
    <scope>NUCLEOTIDE SEQUENCE</scope>
    <source>
        <strain evidence="1">CBS 112980</strain>
    </source>
</reference>
<dbReference type="EMBL" id="JAHMHS010000287">
    <property type="protein sequence ID" value="KAK1703236.1"/>
    <property type="molecule type" value="Genomic_DNA"/>
</dbReference>
<sequence>MALYPISSCLSKFIAAIHLWFDCSTTCAGRSLWLISIYSMHRTVSLPVIDRGRLGSRACYVEAGKAVARADDFYRYIDNE</sequence>
<protein>
    <submittedName>
        <fullName evidence="1">Uncharacterized protein</fullName>
    </submittedName>
</protein>
<dbReference type="AlphaFoldDB" id="A0AAD8U4K0"/>
<name>A0AAD8U4K0_GLOAC</name>
<comment type="caution">
    <text evidence="1">The sequence shown here is derived from an EMBL/GenBank/DDBJ whole genome shotgun (WGS) entry which is preliminary data.</text>
</comment>
<evidence type="ECO:0000313" key="2">
    <source>
        <dbReference type="Proteomes" id="UP001244207"/>
    </source>
</evidence>
<gene>
    <name evidence="1" type="ORF">BDZ83DRAFT_644975</name>
</gene>
<keyword evidence="2" id="KW-1185">Reference proteome</keyword>
<evidence type="ECO:0000313" key="1">
    <source>
        <dbReference type="EMBL" id="KAK1703236.1"/>
    </source>
</evidence>
<dbReference type="RefSeq" id="XP_060357253.1">
    <property type="nucleotide sequence ID" value="XM_060509801.1"/>
</dbReference>
<proteinExistence type="predicted"/>
<dbReference type="GeneID" id="85393700"/>
<organism evidence="1 2">
    <name type="scientific">Glomerella acutata</name>
    <name type="common">Colletotrichum acutatum</name>
    <dbReference type="NCBI Taxonomy" id="27357"/>
    <lineage>
        <taxon>Eukaryota</taxon>
        <taxon>Fungi</taxon>
        <taxon>Dikarya</taxon>
        <taxon>Ascomycota</taxon>
        <taxon>Pezizomycotina</taxon>
        <taxon>Sordariomycetes</taxon>
        <taxon>Hypocreomycetidae</taxon>
        <taxon>Glomerellales</taxon>
        <taxon>Glomerellaceae</taxon>
        <taxon>Colletotrichum</taxon>
        <taxon>Colletotrichum acutatum species complex</taxon>
    </lineage>
</organism>